<dbReference type="EMBL" id="JBBLXS010000361">
    <property type="protein sequence ID" value="MEK0187453.1"/>
    <property type="molecule type" value="Genomic_DNA"/>
</dbReference>
<proteinExistence type="predicted"/>
<keyword evidence="1" id="KW-1133">Transmembrane helix</keyword>
<name>A0ABU8YSX5_9CYAN</name>
<keyword evidence="3" id="KW-1185">Reference proteome</keyword>
<keyword evidence="1" id="KW-0812">Transmembrane</keyword>
<accession>A0ABU8YSX5</accession>
<evidence type="ECO:0000256" key="1">
    <source>
        <dbReference type="SAM" id="Phobius"/>
    </source>
</evidence>
<comment type="caution">
    <text evidence="2">The sequence shown here is derived from an EMBL/GenBank/DDBJ whole genome shotgun (WGS) entry which is preliminary data.</text>
</comment>
<reference evidence="2 3" key="1">
    <citation type="journal article" date="2020" name="Harmful Algae">
        <title>Molecular and morphological characterization of a novel dihydroanatoxin-a producing Microcoleus species (cyanobacteria) from the Russian River, California, USA.</title>
        <authorList>
            <person name="Conklin K.Y."/>
            <person name="Stancheva R."/>
            <person name="Otten T.G."/>
            <person name="Fadness R."/>
            <person name="Boyer G.L."/>
            <person name="Read B."/>
            <person name="Zhang X."/>
            <person name="Sheath R.G."/>
        </authorList>
    </citation>
    <scope>NUCLEOTIDE SEQUENCE [LARGE SCALE GENOMIC DNA]</scope>
    <source>
        <strain evidence="2 3">PTRS2</strain>
    </source>
</reference>
<gene>
    <name evidence="2" type="ORF">WMG39_21730</name>
</gene>
<keyword evidence="1" id="KW-0472">Membrane</keyword>
<dbReference type="Proteomes" id="UP001384579">
    <property type="component" value="Unassembled WGS sequence"/>
</dbReference>
<protein>
    <submittedName>
        <fullName evidence="2">Uncharacterized protein</fullName>
    </submittedName>
</protein>
<feature type="transmembrane region" description="Helical" evidence="1">
    <location>
        <begin position="6"/>
        <end position="31"/>
    </location>
</feature>
<sequence length="94" mass="10557">MEAILQLLSYIGGTGGLFVLMFLIGGIVFFLKQRKGQELDIPPLDLLDAKKLDDMVSKQVEEVLRPMLQSKGYAEEQIQEILTRTSLGGKTFKR</sequence>
<organism evidence="2 3">
    <name type="scientific">Microcoleus anatoxicus PTRS2</name>
    <dbReference type="NCBI Taxonomy" id="2705321"/>
    <lineage>
        <taxon>Bacteria</taxon>
        <taxon>Bacillati</taxon>
        <taxon>Cyanobacteriota</taxon>
        <taxon>Cyanophyceae</taxon>
        <taxon>Oscillatoriophycideae</taxon>
        <taxon>Oscillatoriales</taxon>
        <taxon>Microcoleaceae</taxon>
        <taxon>Microcoleus</taxon>
        <taxon>Microcoleus anatoxicus</taxon>
    </lineage>
</organism>
<evidence type="ECO:0000313" key="3">
    <source>
        <dbReference type="Proteomes" id="UP001384579"/>
    </source>
</evidence>
<evidence type="ECO:0000313" key="2">
    <source>
        <dbReference type="EMBL" id="MEK0187453.1"/>
    </source>
</evidence>
<dbReference type="RefSeq" id="WP_340521779.1">
    <property type="nucleotide sequence ID" value="NZ_JBBLXS010000361.1"/>
</dbReference>